<sequence>MLHILTSGISTVAPPHKAFHMGTNIFKASDTILALQGRFSSSEKPLVSTNLLKRAGFDISYRSTMRKDSLQLAISVEDQETMDFLQCNKSSINLLIIKITESNFDFEEEIRFIENFLYDNSSPRPPEEHNAEEERIKREHADYISRMEMLFTINPHPRPTVNANSIVESIPSSLILVQDNDSQREEIDIVTSTDDVLPPGFENDDSDGEVDVVSELHVDNSISNSKNELSDNEESDFDNSSIPRPPLEPPDANFDFELDARDEILVVMNVEFECLNPRVEFDVCNDENDDYSSFMFVIYFEVFSFLLFAESEDTIFDPGQCSFSNKLSLDNLEFSVLSSGLYQTTHTSPDDIKLYVQIEKEEPLTRTCPSVSLSYALLYCYLHKIQSCILGCKTNGVGHETSSVNYALRSMVCVMEENGIIHEEMKLKRRSKLKLNASRHRFAVSAITRSYELGLTRLWRTREENSIIYNFVKGQVLNDSHYGYNCPPRFPFVYEQEPCYNQNYNENYYPHTRRVFFVVIMRSNEDVRLEMAKLIKNNRILFNDNVFPHEKAKEILELMCKLLEDVYNIKEEPTEYINSPSWNSPTFFYDDDEEYSIQYKEYLEKFPDVVTTILPTEEPEYSLSMEYEHFSTIPETESDEVIESSAKNLLPILSEYEVTFDDESECDVSDKDESSSVFTTFLNPLFNDNDDFTSSDDESISDEVVPIEEFKVYSNPIFNDEEINSDEIDPHCFNAESNFVESLFNRDTLIDSSPKFIFSRNFLVHLCLLALLMKSVLGESMQREIHVLEELLVDDTISLLENESFYFDHQDDPSFPRPPPEPPDVEFDF</sequence>
<proteinExistence type="predicted"/>
<dbReference type="AlphaFoldDB" id="A0A6L2NZR2"/>
<name>A0A6L2NZR2_TANCI</name>
<feature type="region of interest" description="Disordered" evidence="1">
    <location>
        <begin position="808"/>
        <end position="829"/>
    </location>
</feature>
<dbReference type="InterPro" id="IPR055566">
    <property type="entry name" value="ARM_LIN"/>
</dbReference>
<evidence type="ECO:0000256" key="1">
    <source>
        <dbReference type="SAM" id="MobiDB-lite"/>
    </source>
</evidence>
<accession>A0A6L2NZR2</accession>
<comment type="caution">
    <text evidence="3">The sequence shown here is derived from an EMBL/GenBank/DDBJ whole genome shotgun (WGS) entry which is preliminary data.</text>
</comment>
<protein>
    <submittedName>
        <fullName evidence="3">Putative E3 ubiquitin-protein ligase LIN</fullName>
    </submittedName>
</protein>
<evidence type="ECO:0000313" key="3">
    <source>
        <dbReference type="EMBL" id="GEU91791.1"/>
    </source>
</evidence>
<dbReference type="Pfam" id="PF23628">
    <property type="entry name" value="ARM_LIN_C"/>
    <property type="match status" value="1"/>
</dbReference>
<reference evidence="3" key="1">
    <citation type="journal article" date="2019" name="Sci. Rep.">
        <title>Draft genome of Tanacetum cinerariifolium, the natural source of mosquito coil.</title>
        <authorList>
            <person name="Yamashiro T."/>
            <person name="Shiraishi A."/>
            <person name="Satake H."/>
            <person name="Nakayama K."/>
        </authorList>
    </citation>
    <scope>NUCLEOTIDE SEQUENCE</scope>
</reference>
<feature type="domain" description="Putative E3 ubiquitin-protein ligase LIN ARM-like" evidence="2">
    <location>
        <begin position="27"/>
        <end position="78"/>
    </location>
</feature>
<organism evidence="3">
    <name type="scientific">Tanacetum cinerariifolium</name>
    <name type="common">Dalmatian daisy</name>
    <name type="synonym">Chrysanthemum cinerariifolium</name>
    <dbReference type="NCBI Taxonomy" id="118510"/>
    <lineage>
        <taxon>Eukaryota</taxon>
        <taxon>Viridiplantae</taxon>
        <taxon>Streptophyta</taxon>
        <taxon>Embryophyta</taxon>
        <taxon>Tracheophyta</taxon>
        <taxon>Spermatophyta</taxon>
        <taxon>Magnoliopsida</taxon>
        <taxon>eudicotyledons</taxon>
        <taxon>Gunneridae</taxon>
        <taxon>Pentapetalae</taxon>
        <taxon>asterids</taxon>
        <taxon>campanulids</taxon>
        <taxon>Asterales</taxon>
        <taxon>Asteraceae</taxon>
        <taxon>Asteroideae</taxon>
        <taxon>Anthemideae</taxon>
        <taxon>Anthemidinae</taxon>
        <taxon>Tanacetum</taxon>
    </lineage>
</organism>
<evidence type="ECO:0000259" key="2">
    <source>
        <dbReference type="Pfam" id="PF23628"/>
    </source>
</evidence>
<feature type="region of interest" description="Disordered" evidence="1">
    <location>
        <begin position="221"/>
        <end position="249"/>
    </location>
</feature>
<dbReference type="EMBL" id="BKCJ010010483">
    <property type="protein sequence ID" value="GEU91791.1"/>
    <property type="molecule type" value="Genomic_DNA"/>
</dbReference>
<gene>
    <name evidence="3" type="ORF">Tci_063769</name>
</gene>